<dbReference type="PATRIC" id="fig|1227496.3.peg.2638"/>
<sequence length="50" mass="5652">MYRWTSNRFRTLKFVKFLVGLPFEGNCSTAAVDSLVGNDIVVTARETLAR</sequence>
<keyword evidence="2" id="KW-1185">Reference proteome</keyword>
<dbReference type="RefSeq" id="WP_006431703.1">
    <property type="nucleotide sequence ID" value="NZ_AOID01000036.1"/>
</dbReference>
<dbReference type="OrthoDB" id="187172at2157"/>
<accession>L9XWY8</accession>
<dbReference type="EMBL" id="AOID01000036">
    <property type="protein sequence ID" value="ELY66290.1"/>
    <property type="molecule type" value="Genomic_DNA"/>
</dbReference>
<comment type="caution">
    <text evidence="1">The sequence shown here is derived from an EMBL/GenBank/DDBJ whole genome shotgun (WGS) entry which is preliminary data.</text>
</comment>
<protein>
    <submittedName>
        <fullName evidence="1">Uncharacterized protein</fullName>
    </submittedName>
</protein>
<gene>
    <name evidence="1" type="ORF">C489_13051</name>
</gene>
<evidence type="ECO:0000313" key="1">
    <source>
        <dbReference type="EMBL" id="ELY66290.1"/>
    </source>
</evidence>
<reference evidence="1 2" key="1">
    <citation type="journal article" date="2014" name="PLoS Genet.">
        <title>Phylogenetically driven sequencing of extremely halophilic archaea reveals strategies for static and dynamic osmo-response.</title>
        <authorList>
            <person name="Becker E.A."/>
            <person name="Seitzer P.M."/>
            <person name="Tritt A."/>
            <person name="Larsen D."/>
            <person name="Krusor M."/>
            <person name="Yao A.I."/>
            <person name="Wu D."/>
            <person name="Madern D."/>
            <person name="Eisen J.A."/>
            <person name="Darling A.E."/>
            <person name="Facciotti M.T."/>
        </authorList>
    </citation>
    <scope>NUCLEOTIDE SEQUENCE [LARGE SCALE GENOMIC DNA]</scope>
    <source>
        <strain evidence="1 2">JCM 10478</strain>
    </source>
</reference>
<organism evidence="1 2">
    <name type="scientific">Natrinema versiforme JCM 10478</name>
    <dbReference type="NCBI Taxonomy" id="1227496"/>
    <lineage>
        <taxon>Archaea</taxon>
        <taxon>Methanobacteriati</taxon>
        <taxon>Methanobacteriota</taxon>
        <taxon>Stenosarchaea group</taxon>
        <taxon>Halobacteria</taxon>
        <taxon>Halobacteriales</taxon>
        <taxon>Natrialbaceae</taxon>
        <taxon>Natrinema</taxon>
    </lineage>
</organism>
<proteinExistence type="predicted"/>
<name>L9XWY8_9EURY</name>
<evidence type="ECO:0000313" key="2">
    <source>
        <dbReference type="Proteomes" id="UP000011632"/>
    </source>
</evidence>
<dbReference type="AlphaFoldDB" id="L9XWY8"/>
<dbReference type="Proteomes" id="UP000011632">
    <property type="component" value="Unassembled WGS sequence"/>
</dbReference>